<organism evidence="2">
    <name type="scientific">hydrocarbon metagenome</name>
    <dbReference type="NCBI Taxonomy" id="938273"/>
    <lineage>
        <taxon>unclassified sequences</taxon>
        <taxon>metagenomes</taxon>
        <taxon>ecological metagenomes</taxon>
    </lineage>
</organism>
<dbReference type="Pfam" id="PF07969">
    <property type="entry name" value="Amidohydro_3"/>
    <property type="match status" value="1"/>
</dbReference>
<dbReference type="EC" id="1.2.99.5" evidence="2"/>
<proteinExistence type="predicted"/>
<dbReference type="InterPro" id="IPR013108">
    <property type="entry name" value="Amidohydro_3"/>
</dbReference>
<evidence type="ECO:0000313" key="2">
    <source>
        <dbReference type="EMBL" id="KUG20868.1"/>
    </source>
</evidence>
<keyword evidence="2" id="KW-0560">Oxidoreductase</keyword>
<dbReference type="GO" id="GO:0016491">
    <property type="term" value="F:oxidoreductase activity"/>
    <property type="evidence" value="ECO:0007669"/>
    <property type="project" value="UniProtKB-KW"/>
</dbReference>
<dbReference type="AlphaFoldDB" id="A0A0W8FJ53"/>
<sequence>MAEYLIKNGFVFDPVLGINGDTADIAIKDGKIVETTALKAPQTIDASGMTVMAGGVDIHAHVAGPKVNIGRNYRPEDKLFTYDQKQGATRMAGGFSVPTTIRTGYNYARMGYTTVMEAAMPPLFARHVHEEIRDTPIIDQGAYPVFGNNWFVLEYLKNNELENTAAYIAWLLAATKGFAIKVVNPGGTEAWGWGLNCLSVNDPVPYFDITPAQIIRGLIEANEYLGLPHSMHIHANNLGNPGNYETTLDTFRLSEPYAPQSARGRSQVMHHTHVQFHSYGGDSWATFESKAPEIIDYVNSHENITIDLGCVTLDETTTMTADGPFEHHLTELNHLKWANADVELETAAGIVPYVYSPSIKVCGIQWAIGLELGLLAKDPMRVFVSTDHPNAGPFTRYPRVIKWLMSKAARDAQLAALKHGEKVAAASHIAGIDRELTLYEIAAMTRAGPAKALGLADMYGSLKPGLDADVAVYALNPNEPTSPDAIEAAFQKARYLFKTGVPIIKEGEIVSNGNKRTLWVNAKVNENPQVNRDVQEKFLRYYTVTKNNYEVQGRHYVPNPYVIEVDATE</sequence>
<accession>A0A0W8FJ53</accession>
<dbReference type="InterPro" id="IPR050378">
    <property type="entry name" value="Metallo-dep_Hydrolases_sf"/>
</dbReference>
<dbReference type="PANTHER" id="PTHR11647">
    <property type="entry name" value="HYDRANTOINASE/DIHYDROPYRIMIDINASE FAMILY MEMBER"/>
    <property type="match status" value="1"/>
</dbReference>
<dbReference type="InterPro" id="IPR011059">
    <property type="entry name" value="Metal-dep_hydrolase_composite"/>
</dbReference>
<dbReference type="PIRSF" id="PIRSF006453">
    <property type="entry name" value="FwdA"/>
    <property type="match status" value="1"/>
</dbReference>
<gene>
    <name evidence="2" type="ORF">ASZ90_009389</name>
</gene>
<dbReference type="SUPFAM" id="SSF51556">
    <property type="entry name" value="Metallo-dependent hydrolases"/>
    <property type="match status" value="1"/>
</dbReference>
<name>A0A0W8FJ53_9ZZZZ</name>
<dbReference type="InterPro" id="IPR032466">
    <property type="entry name" value="Metal_Hydrolase"/>
</dbReference>
<feature type="domain" description="Amidohydrolase 3" evidence="1">
    <location>
        <begin position="42"/>
        <end position="481"/>
    </location>
</feature>
<dbReference type="GO" id="GO:0016810">
    <property type="term" value="F:hydrolase activity, acting on carbon-nitrogen (but not peptide) bonds"/>
    <property type="evidence" value="ECO:0007669"/>
    <property type="project" value="InterPro"/>
</dbReference>
<dbReference type="InterPro" id="IPR012027">
    <property type="entry name" value="Formylmethanofuran_DH_asu"/>
</dbReference>
<dbReference type="PANTHER" id="PTHR11647:SF1">
    <property type="entry name" value="COLLAPSIN RESPONSE MEDIATOR PROTEIN"/>
    <property type="match status" value="1"/>
</dbReference>
<dbReference type="SUPFAM" id="SSF51338">
    <property type="entry name" value="Composite domain of metallo-dependent hydrolases"/>
    <property type="match status" value="2"/>
</dbReference>
<evidence type="ECO:0000259" key="1">
    <source>
        <dbReference type="Pfam" id="PF07969"/>
    </source>
</evidence>
<comment type="caution">
    <text evidence="2">The sequence shown here is derived from an EMBL/GenBank/DDBJ whole genome shotgun (WGS) entry which is preliminary data.</text>
</comment>
<reference evidence="2" key="1">
    <citation type="journal article" date="2015" name="Proc. Natl. Acad. Sci. U.S.A.">
        <title>Networks of energetic and metabolic interactions define dynamics in microbial communities.</title>
        <authorList>
            <person name="Embree M."/>
            <person name="Liu J.K."/>
            <person name="Al-Bassam M.M."/>
            <person name="Zengler K."/>
        </authorList>
    </citation>
    <scope>NUCLEOTIDE SEQUENCE</scope>
</reference>
<protein>
    <submittedName>
        <fullName evidence="2">Formylmethanofuran dehydrogenase subunit a</fullName>
        <ecNumber evidence="2">1.2.99.5</ecNumber>
    </submittedName>
</protein>
<dbReference type="NCBIfam" id="TIGR03121">
    <property type="entry name" value="one_C_dehyd_A"/>
    <property type="match status" value="1"/>
</dbReference>
<dbReference type="Gene3D" id="2.30.40.10">
    <property type="entry name" value="Urease, subunit C, domain 1"/>
    <property type="match status" value="1"/>
</dbReference>
<dbReference type="EMBL" id="LNQE01001132">
    <property type="protein sequence ID" value="KUG20868.1"/>
    <property type="molecule type" value="Genomic_DNA"/>
</dbReference>